<feature type="transmembrane region" description="Helical" evidence="2">
    <location>
        <begin position="12"/>
        <end position="30"/>
    </location>
</feature>
<reference evidence="3 4" key="1">
    <citation type="submission" date="2024-06" db="EMBL/GenBank/DDBJ databases">
        <title>The Natural Products Discovery Center: Release of the First 8490 Sequenced Strains for Exploring Actinobacteria Biosynthetic Diversity.</title>
        <authorList>
            <person name="Kalkreuter E."/>
            <person name="Kautsar S.A."/>
            <person name="Yang D."/>
            <person name="Bader C.D."/>
            <person name="Teijaro C.N."/>
            <person name="Fluegel L."/>
            <person name="Davis C.M."/>
            <person name="Simpson J.R."/>
            <person name="Lauterbach L."/>
            <person name="Steele A.D."/>
            <person name="Gui C."/>
            <person name="Meng S."/>
            <person name="Li G."/>
            <person name="Viehrig K."/>
            <person name="Ye F."/>
            <person name="Su P."/>
            <person name="Kiefer A.F."/>
            <person name="Nichols A."/>
            <person name="Cepeda A.J."/>
            <person name="Yan W."/>
            <person name="Fan B."/>
            <person name="Jiang Y."/>
            <person name="Adhikari A."/>
            <person name="Zheng C.-J."/>
            <person name="Schuster L."/>
            <person name="Cowan T.M."/>
            <person name="Smanski M.J."/>
            <person name="Chevrette M.G."/>
            <person name="De Carvalho L.P.S."/>
            <person name="Shen B."/>
        </authorList>
    </citation>
    <scope>NUCLEOTIDE SEQUENCE [LARGE SCALE GENOMIC DNA]</scope>
    <source>
        <strain evidence="3 4">NPDC000634</strain>
    </source>
</reference>
<name>A0ABV1WCJ2_9ACTN</name>
<keyword evidence="4" id="KW-1185">Reference proteome</keyword>
<evidence type="ECO:0008006" key="5">
    <source>
        <dbReference type="Google" id="ProtNLM"/>
    </source>
</evidence>
<dbReference type="Proteomes" id="UP001458415">
    <property type="component" value="Unassembled WGS sequence"/>
</dbReference>
<organism evidence="3 4">
    <name type="scientific">Streptomyces carpinensis</name>
    <dbReference type="NCBI Taxonomy" id="66369"/>
    <lineage>
        <taxon>Bacteria</taxon>
        <taxon>Bacillati</taxon>
        <taxon>Actinomycetota</taxon>
        <taxon>Actinomycetes</taxon>
        <taxon>Kitasatosporales</taxon>
        <taxon>Streptomycetaceae</taxon>
        <taxon>Streptomyces</taxon>
    </lineage>
</organism>
<evidence type="ECO:0000256" key="2">
    <source>
        <dbReference type="SAM" id="Phobius"/>
    </source>
</evidence>
<proteinExistence type="predicted"/>
<accession>A0ABV1WCJ2</accession>
<dbReference type="EMBL" id="JBEPCU010000874">
    <property type="protein sequence ID" value="MER6981867.1"/>
    <property type="molecule type" value="Genomic_DNA"/>
</dbReference>
<keyword evidence="2" id="KW-1133">Transmembrane helix</keyword>
<keyword evidence="2" id="KW-0472">Membrane</keyword>
<evidence type="ECO:0000256" key="1">
    <source>
        <dbReference type="SAM" id="MobiDB-lite"/>
    </source>
</evidence>
<gene>
    <name evidence="3" type="ORF">ABT317_34070</name>
</gene>
<evidence type="ECO:0000313" key="3">
    <source>
        <dbReference type="EMBL" id="MER6981867.1"/>
    </source>
</evidence>
<keyword evidence="2" id="KW-0812">Transmembrane</keyword>
<comment type="caution">
    <text evidence="3">The sequence shown here is derived from an EMBL/GenBank/DDBJ whole genome shotgun (WGS) entry which is preliminary data.</text>
</comment>
<protein>
    <recommendedName>
        <fullName evidence="5">Class F sortase</fullName>
    </recommendedName>
</protein>
<feature type="region of interest" description="Disordered" evidence="1">
    <location>
        <begin position="32"/>
        <end position="67"/>
    </location>
</feature>
<evidence type="ECO:0000313" key="4">
    <source>
        <dbReference type="Proteomes" id="UP001458415"/>
    </source>
</evidence>
<sequence>MSDTERLSGTGRLLAGLAWVVLLLGVWQWGGDRAEVPQGPAQPTTTGDMAAVGRPAHSSPQPGPSGR</sequence>
<dbReference type="RefSeq" id="WP_086723819.1">
    <property type="nucleotide sequence ID" value="NZ_MUBM01000046.1"/>
</dbReference>